<dbReference type="PANTHER" id="PTHR23236">
    <property type="entry name" value="EUKARYOTIC TRANSLATION INITIATION FACTOR 4B/4H"/>
    <property type="match status" value="1"/>
</dbReference>
<dbReference type="PROSITE" id="PS50102">
    <property type="entry name" value="RRM"/>
    <property type="match status" value="1"/>
</dbReference>
<feature type="compositionally biased region" description="Basic and acidic residues" evidence="3">
    <location>
        <begin position="458"/>
        <end position="471"/>
    </location>
</feature>
<dbReference type="Pfam" id="PF00076">
    <property type="entry name" value="RRM_1"/>
    <property type="match status" value="1"/>
</dbReference>
<dbReference type="Proteomes" id="UP000059188">
    <property type="component" value="Unassembled WGS sequence"/>
</dbReference>
<dbReference type="SMART" id="SM00360">
    <property type="entry name" value="RRM"/>
    <property type="match status" value="1"/>
</dbReference>
<feature type="domain" description="RRM" evidence="4">
    <location>
        <begin position="79"/>
        <end position="154"/>
    </location>
</feature>
<dbReference type="AlphaFoldDB" id="A0A0B7FGI3"/>
<evidence type="ECO:0000259" key="4">
    <source>
        <dbReference type="PROSITE" id="PS50102"/>
    </source>
</evidence>
<feature type="compositionally biased region" description="Polar residues" evidence="3">
    <location>
        <begin position="429"/>
        <end position="452"/>
    </location>
</feature>
<accession>A0A0B7FGI3</accession>
<evidence type="ECO:0000256" key="2">
    <source>
        <dbReference type="PROSITE-ProRule" id="PRU00176"/>
    </source>
</evidence>
<organism evidence="5 6">
    <name type="scientific">Thanatephorus cucumeris (strain AG1-IB / isolate 7/3/14)</name>
    <name type="common">Lettuce bottom rot fungus</name>
    <name type="synonym">Rhizoctonia solani</name>
    <dbReference type="NCBI Taxonomy" id="1108050"/>
    <lineage>
        <taxon>Eukaryota</taxon>
        <taxon>Fungi</taxon>
        <taxon>Dikarya</taxon>
        <taxon>Basidiomycota</taxon>
        <taxon>Agaricomycotina</taxon>
        <taxon>Agaricomycetes</taxon>
        <taxon>Cantharellales</taxon>
        <taxon>Ceratobasidiaceae</taxon>
        <taxon>Rhizoctonia</taxon>
        <taxon>Rhizoctonia solani AG-1</taxon>
    </lineage>
</organism>
<reference evidence="5 6" key="1">
    <citation type="submission" date="2014-11" db="EMBL/GenBank/DDBJ databases">
        <authorList>
            <person name="Wibberg Daniel"/>
        </authorList>
    </citation>
    <scope>NUCLEOTIDE SEQUENCE [LARGE SCALE GENOMIC DNA]</scope>
    <source>
        <strain evidence="5">Rhizoctonia solani AG1-IB 7/3/14</strain>
    </source>
</reference>
<dbReference type="InterPro" id="IPR012677">
    <property type="entry name" value="Nucleotide-bd_a/b_plait_sf"/>
</dbReference>
<feature type="compositionally biased region" description="Low complexity" evidence="3">
    <location>
        <begin position="160"/>
        <end position="170"/>
    </location>
</feature>
<evidence type="ECO:0000313" key="6">
    <source>
        <dbReference type="Proteomes" id="UP000059188"/>
    </source>
</evidence>
<evidence type="ECO:0000256" key="3">
    <source>
        <dbReference type="SAM" id="MobiDB-lite"/>
    </source>
</evidence>
<feature type="compositionally biased region" description="Basic and acidic residues" evidence="3">
    <location>
        <begin position="401"/>
        <end position="423"/>
    </location>
</feature>
<feature type="compositionally biased region" description="Basic and acidic residues" evidence="3">
    <location>
        <begin position="223"/>
        <end position="233"/>
    </location>
</feature>
<feature type="compositionally biased region" description="Low complexity" evidence="3">
    <location>
        <begin position="177"/>
        <end position="187"/>
    </location>
</feature>
<dbReference type="SUPFAM" id="SSF54928">
    <property type="entry name" value="RNA-binding domain, RBD"/>
    <property type="match status" value="1"/>
</dbReference>
<protein>
    <submittedName>
        <fullName evidence="5">Putative RNA-binding protein sce3</fullName>
    </submittedName>
</protein>
<dbReference type="OrthoDB" id="48651at2759"/>
<keyword evidence="6" id="KW-1185">Reference proteome</keyword>
<feature type="region of interest" description="Disordered" evidence="3">
    <location>
        <begin position="133"/>
        <end position="507"/>
    </location>
</feature>
<sequence length="507" mass="54424">MAPKKGQKQTMSLGDFLVNNEFGTWADEMESLPTAPAQRASDDAPIDRYSRGGDRDFSRPDRPQVAPREDLPLPSAPPFIAYVGNLSFDLVDDDLAQFFAPESLKSIKVIRDRDDKPKGFGYVEFDTLDGLKSGLSKSGTQLNSRTVRVSVAEPPKDRGSGFTSFGDGSTNWRREGPPSSDSRGPRGSRFEDRPPRDSVEPSEADVTSDWRSNQPTRSFVPAEPRRSGFRDAPSRSGTELNWERKVPVADAAATDRPGNFRKGSGFSTPAGDRESAPVGAAETDDAWRRGPPRASIQTEEPPKRGGFGGRSGEGSGFGSGGPQDAGDWRSQMKVSKQASADEKSPTHSQPQTPQGGRRQLNLLPRSSTGSNAASPLSSPRMANSAAPKASPFGAARPVDVSNREREVSDKLDKEREGRVKEKAPFGNSRPGTGSRHNSTSGGPPTRTQSTPRDPSPAEEEKKERAANKFDSKAAQVRSQTSFAAAAGAKKEEAGVDEAADKLAQVTV</sequence>
<feature type="compositionally biased region" description="Gly residues" evidence="3">
    <location>
        <begin position="305"/>
        <end position="323"/>
    </location>
</feature>
<dbReference type="Gene3D" id="3.30.70.330">
    <property type="match status" value="1"/>
</dbReference>
<dbReference type="InterPro" id="IPR000504">
    <property type="entry name" value="RRM_dom"/>
</dbReference>
<feature type="compositionally biased region" description="Polar residues" evidence="3">
    <location>
        <begin position="135"/>
        <end position="147"/>
    </location>
</feature>
<name>A0A0B7FGI3_THACB</name>
<dbReference type="EMBL" id="LN679101">
    <property type="protein sequence ID" value="CEL55322.1"/>
    <property type="molecule type" value="Genomic_DNA"/>
</dbReference>
<dbReference type="GO" id="GO:0005730">
    <property type="term" value="C:nucleolus"/>
    <property type="evidence" value="ECO:0007669"/>
    <property type="project" value="TreeGrafter"/>
</dbReference>
<dbReference type="PANTHER" id="PTHR23236:SF11">
    <property type="entry name" value="EUKARYOTIC TRANSLATION INITIATION FACTOR 4H"/>
    <property type="match status" value="1"/>
</dbReference>
<dbReference type="STRING" id="1108050.A0A0B7FGI3"/>
<dbReference type="InterPro" id="IPR035979">
    <property type="entry name" value="RBD_domain_sf"/>
</dbReference>
<feature type="region of interest" description="Disordered" evidence="3">
    <location>
        <begin position="28"/>
        <end position="75"/>
    </location>
</feature>
<feature type="compositionally biased region" description="Basic and acidic residues" evidence="3">
    <location>
        <begin position="40"/>
        <end position="71"/>
    </location>
</feature>
<dbReference type="GO" id="GO:0003723">
    <property type="term" value="F:RNA binding"/>
    <property type="evidence" value="ECO:0007669"/>
    <property type="project" value="UniProtKB-UniRule"/>
</dbReference>
<feature type="compositionally biased region" description="Polar residues" evidence="3">
    <location>
        <begin position="364"/>
        <end position="381"/>
    </location>
</feature>
<gene>
    <name evidence="5" type="ORF">RSOLAG1IB_01332</name>
</gene>
<proteinExistence type="predicted"/>
<feature type="compositionally biased region" description="Basic and acidic residues" evidence="3">
    <location>
        <begin position="188"/>
        <end position="199"/>
    </location>
</feature>
<keyword evidence="1 2" id="KW-0694">RNA-binding</keyword>
<evidence type="ECO:0000313" key="5">
    <source>
        <dbReference type="EMBL" id="CEL55322.1"/>
    </source>
</evidence>
<evidence type="ECO:0000256" key="1">
    <source>
        <dbReference type="ARBA" id="ARBA00022884"/>
    </source>
</evidence>